<keyword evidence="1" id="KW-1133">Transmembrane helix</keyword>
<sequence length="146" mass="15967">MYALHPATVHIPIGLLLASSLFTFIALRTGRMQWEQSSFHCLIFGLLGAVIAMVSGLIDAARQVTSPQIAPDDPVIMWINGHAAASLAATLCYGRVWLMRRRQPGLLTDSTQRNAYLGWHVAGIVLLVLGGWLGGRLVFEFNLGRL</sequence>
<evidence type="ECO:0000313" key="4">
    <source>
        <dbReference type="Proteomes" id="UP000002008"/>
    </source>
</evidence>
<dbReference type="KEGG" id="cau:Caur_0037"/>
<dbReference type="HOGENOM" id="CLU_107155_5_1_0"/>
<dbReference type="InterPro" id="IPR019251">
    <property type="entry name" value="DUF2231_TM"/>
</dbReference>
<dbReference type="EnsemblBacteria" id="ABY33292">
    <property type="protein sequence ID" value="ABY33292"/>
    <property type="gene ID" value="Caur_0037"/>
</dbReference>
<dbReference type="InParanoid" id="A9WAR4"/>
<feature type="transmembrane region" description="Helical" evidence="1">
    <location>
        <begin position="119"/>
        <end position="139"/>
    </location>
</feature>
<dbReference type="EMBL" id="CP000909">
    <property type="protein sequence ID" value="ABY33292.1"/>
    <property type="molecule type" value="Genomic_DNA"/>
</dbReference>
<keyword evidence="1" id="KW-0812">Transmembrane</keyword>
<evidence type="ECO:0000256" key="1">
    <source>
        <dbReference type="SAM" id="Phobius"/>
    </source>
</evidence>
<reference evidence="4" key="1">
    <citation type="journal article" date="2011" name="BMC Genomics">
        <title>Complete genome sequence of the filamentous anoxygenic phototrophic bacterium Chloroflexus aurantiacus.</title>
        <authorList>
            <person name="Tang K.H."/>
            <person name="Barry K."/>
            <person name="Chertkov O."/>
            <person name="Dalin E."/>
            <person name="Han C.S."/>
            <person name="Hauser L.J."/>
            <person name="Honchak B.M."/>
            <person name="Karbach L.E."/>
            <person name="Land M.L."/>
            <person name="Lapidus A."/>
            <person name="Larimer F.W."/>
            <person name="Mikhailova N."/>
            <person name="Pitluck S."/>
            <person name="Pierson B.K."/>
            <person name="Blankenship R.E."/>
        </authorList>
    </citation>
    <scope>NUCLEOTIDE SEQUENCE [LARGE SCALE GENOMIC DNA]</scope>
    <source>
        <strain evidence="4">ATCC 29366 / DSM 635 / J-10-fl</strain>
    </source>
</reference>
<dbReference type="STRING" id="324602.Caur_0037"/>
<keyword evidence="4" id="KW-1185">Reference proteome</keyword>
<keyword evidence="1" id="KW-0472">Membrane</keyword>
<organism evidence="3 4">
    <name type="scientific">Chloroflexus aurantiacus (strain ATCC 29366 / DSM 635 / J-10-fl)</name>
    <dbReference type="NCBI Taxonomy" id="324602"/>
    <lineage>
        <taxon>Bacteria</taxon>
        <taxon>Bacillati</taxon>
        <taxon>Chloroflexota</taxon>
        <taxon>Chloroflexia</taxon>
        <taxon>Chloroflexales</taxon>
        <taxon>Chloroflexineae</taxon>
        <taxon>Chloroflexaceae</taxon>
        <taxon>Chloroflexus</taxon>
    </lineage>
</organism>
<dbReference type="Pfam" id="PF09990">
    <property type="entry name" value="DUF2231"/>
    <property type="match status" value="1"/>
</dbReference>
<name>A9WAR4_CHLAA</name>
<feature type="transmembrane region" description="Helical" evidence="1">
    <location>
        <begin position="39"/>
        <end position="58"/>
    </location>
</feature>
<evidence type="ECO:0000313" key="3">
    <source>
        <dbReference type="EMBL" id="ABY33292.1"/>
    </source>
</evidence>
<accession>A9WAR4</accession>
<gene>
    <name evidence="3" type="ordered locus">Caur_0037</name>
</gene>
<feature type="transmembrane region" description="Helical" evidence="1">
    <location>
        <begin position="78"/>
        <end position="98"/>
    </location>
</feature>
<protein>
    <recommendedName>
        <fullName evidence="2">DUF2231 domain-containing protein</fullName>
    </recommendedName>
</protein>
<feature type="domain" description="DUF2231" evidence="2">
    <location>
        <begin position="3"/>
        <end position="144"/>
    </location>
</feature>
<dbReference type="PATRIC" id="fig|324602.8.peg.41"/>
<feature type="transmembrane region" description="Helical" evidence="1">
    <location>
        <begin position="6"/>
        <end position="27"/>
    </location>
</feature>
<dbReference type="RefSeq" id="WP_012255948.1">
    <property type="nucleotide sequence ID" value="NC_010175.1"/>
</dbReference>
<dbReference type="eggNOG" id="COG4244">
    <property type="taxonomic scope" value="Bacteria"/>
</dbReference>
<evidence type="ECO:0000259" key="2">
    <source>
        <dbReference type="Pfam" id="PF09990"/>
    </source>
</evidence>
<dbReference type="AlphaFoldDB" id="A9WAR4"/>
<dbReference type="Proteomes" id="UP000002008">
    <property type="component" value="Chromosome"/>
</dbReference>
<proteinExistence type="predicted"/>